<dbReference type="PROSITE" id="PS50234">
    <property type="entry name" value="VWFA"/>
    <property type="match status" value="1"/>
</dbReference>
<dbReference type="Gene3D" id="3.40.50.410">
    <property type="entry name" value="von Willebrand factor, type A domain"/>
    <property type="match status" value="1"/>
</dbReference>
<dbReference type="SMART" id="SM00327">
    <property type="entry name" value="VWA"/>
    <property type="match status" value="1"/>
</dbReference>
<organism evidence="4 5">
    <name type="scientific">Actinoplanes awajinensis subsp. mycoplanecinus</name>
    <dbReference type="NCBI Taxonomy" id="135947"/>
    <lineage>
        <taxon>Bacteria</taxon>
        <taxon>Bacillati</taxon>
        <taxon>Actinomycetota</taxon>
        <taxon>Actinomycetes</taxon>
        <taxon>Micromonosporales</taxon>
        <taxon>Micromonosporaceae</taxon>
        <taxon>Actinoplanes</taxon>
    </lineage>
</organism>
<dbReference type="InterPro" id="IPR051266">
    <property type="entry name" value="CLCR"/>
</dbReference>
<feature type="signal peptide" evidence="2">
    <location>
        <begin position="1"/>
        <end position="29"/>
    </location>
</feature>
<evidence type="ECO:0000313" key="5">
    <source>
        <dbReference type="Proteomes" id="UP000053244"/>
    </source>
</evidence>
<keyword evidence="5" id="KW-1185">Reference proteome</keyword>
<keyword evidence="1" id="KW-0812">Transmembrane</keyword>
<proteinExistence type="predicted"/>
<feature type="chain" id="PRO_5007055049" evidence="2">
    <location>
        <begin position="30"/>
        <end position="436"/>
    </location>
</feature>
<dbReference type="OrthoDB" id="4318225at2"/>
<dbReference type="Pfam" id="PF13519">
    <property type="entry name" value="VWA_2"/>
    <property type="match status" value="1"/>
</dbReference>
<reference evidence="4 5" key="1">
    <citation type="submission" date="2015-10" db="EMBL/GenBank/DDBJ databases">
        <authorList>
            <person name="Gilbert D.G."/>
        </authorList>
    </citation>
    <scope>NUCLEOTIDE SEQUENCE [LARGE SCALE GENOMIC DNA]</scope>
    <source>
        <strain evidence="4 5">NRRL B-16712</strain>
    </source>
</reference>
<dbReference type="AlphaFoldDB" id="A0A0X3UML9"/>
<keyword evidence="1" id="KW-0472">Membrane</keyword>
<dbReference type="PANTHER" id="PTHR10579">
    <property type="entry name" value="CALCIUM-ACTIVATED CHLORIDE CHANNEL REGULATOR"/>
    <property type="match status" value="1"/>
</dbReference>
<sequence length="436" mass="45445">MIHKSLSIVVATGLISAATLLGAAAPAFADETEPSEPPRVELVLDVSGSMKAADIAGETRIAVAKRAFNKVVDALPETTQLGIRVLGATYSGNNKRVACKDTQQITPVGPVNRTQAKNAIATLKPTGYTPIGLALRKAADDLGDTGSVRRIVLITDGEDTCTPPDPCEVARELAAQGTHLVIDTLGLTPDEKTRKQLVCISTATGGTYAAAKSEEELTDRVQQLVDRAALPPPVQPAVVTGTADCTNAPLLAPGVYTDREKLSEHRFYRVAVQPDQELRASVSIGLDRAVNPDYGVLLKASTPDGRELVRGVDAGAGRTDVLSAGLRWSADEQKADAKASAEAADDDAAADAVDDTSTDVCLIVSNSFAAVAATAATAPGMPVELSIDLVDASHAPDAPGLGRGFLFLLVLAIAGLLAGILAGWVTRYWVATWREN</sequence>
<keyword evidence="2" id="KW-0732">Signal</keyword>
<evidence type="ECO:0000256" key="2">
    <source>
        <dbReference type="SAM" id="SignalP"/>
    </source>
</evidence>
<evidence type="ECO:0000256" key="1">
    <source>
        <dbReference type="SAM" id="Phobius"/>
    </source>
</evidence>
<feature type="transmembrane region" description="Helical" evidence="1">
    <location>
        <begin position="405"/>
        <end position="430"/>
    </location>
</feature>
<name>A0A0X3UML9_9ACTN</name>
<evidence type="ECO:0000259" key="3">
    <source>
        <dbReference type="PROSITE" id="PS50234"/>
    </source>
</evidence>
<accession>A0A0X3UML9</accession>
<protein>
    <submittedName>
        <fullName evidence="4">Alpha-1-antitrypsin</fullName>
    </submittedName>
</protein>
<dbReference type="PANTHER" id="PTHR10579:SF43">
    <property type="entry name" value="ZINC FINGER (C3HC4-TYPE RING FINGER) FAMILY PROTEIN"/>
    <property type="match status" value="1"/>
</dbReference>
<evidence type="ECO:0000313" key="4">
    <source>
        <dbReference type="EMBL" id="KUL33740.1"/>
    </source>
</evidence>
<gene>
    <name evidence="4" type="ORF">ADL15_17235</name>
</gene>
<dbReference type="InterPro" id="IPR036465">
    <property type="entry name" value="vWFA_dom_sf"/>
</dbReference>
<feature type="domain" description="VWFA" evidence="3">
    <location>
        <begin position="39"/>
        <end position="228"/>
    </location>
</feature>
<dbReference type="InterPro" id="IPR002035">
    <property type="entry name" value="VWF_A"/>
</dbReference>
<comment type="caution">
    <text evidence="4">The sequence shown here is derived from an EMBL/GenBank/DDBJ whole genome shotgun (WGS) entry which is preliminary data.</text>
</comment>
<dbReference type="EMBL" id="LLZH01000134">
    <property type="protein sequence ID" value="KUL33740.1"/>
    <property type="molecule type" value="Genomic_DNA"/>
</dbReference>
<keyword evidence="1" id="KW-1133">Transmembrane helix</keyword>
<dbReference type="SUPFAM" id="SSF53300">
    <property type="entry name" value="vWA-like"/>
    <property type="match status" value="1"/>
</dbReference>
<dbReference type="Proteomes" id="UP000053244">
    <property type="component" value="Unassembled WGS sequence"/>
</dbReference>